<dbReference type="InterPro" id="IPR010610">
    <property type="entry name" value="EryCIII-like_C"/>
</dbReference>
<dbReference type="GO" id="GO:0016126">
    <property type="term" value="P:sterol biosynthetic process"/>
    <property type="evidence" value="ECO:0007669"/>
    <property type="project" value="UniProtKB-KW"/>
</dbReference>
<dbReference type="PANTHER" id="PTHR48050:SF25">
    <property type="entry name" value="STEROL 3-BETA-GLUCOSYLTRANSFERASE"/>
    <property type="match status" value="1"/>
</dbReference>
<sequence length="1229" mass="138670">MRDNLPMESPQQKQYLRVQIANKLQRSFHLSEHEYFLGNYNSWLIKDVLLQGHVYLTSDSLLFFAFLQNKDMQNEESTNVAINDDSLSIIQSGTLGLKTMRYGDTLVSGMLTHRYWAVLRQDTMSIYSSSTELYFPLIVIDIKSCLYVEVSNKQKYEKEAVSPVGRGYAGYGISRQNSGTSTPRDSDDVSSDLRDLLQQEASEETVESSSSHVWIKLVTRKKTYRFQCDSLFVARKWCNNLTKLIFHHNNTNSNSEVLIKIPHSNIIEYNQFAIFSEDQDEEDKIEDEENDIPFGWNVKYYSNNESRSTRLKKKFTGEDESLETESIYFLFPKSGSNFFNEFEKIVQNNQQQVKKESSSELVRTLSETFKRSKQDDSRKQLGKSISTLTPSLNNLVQSVLNANGMDSDSILSQQSSEKSTAKKFGSTLVNATKIFAPKKSPSVIINESSDDNNDIPEPKNEQNNFCLPKNLSVGGLRSLDILLETSIKQMGEAITRYDTSNSAKSQEELFSTISRDSSQTKGGGYGPSAITKALTVFGSKLRPIPSHYQSFSDNDSYYIKQLKVRERDQNNYRETFALGEDCKLISSYNCYLQRSFPVYGEFFIGETEICFKSSLPGLSTKMIVPIFDIEAVKKEHGIRLAYSGIKIICKGREEMTLEFNLGSSRTDCYRVLCQQLNYTNDETNDSIDRHIDDTEASSMNGDNYHIPSSLEIARKRIEMARIKMFEDRLTTASGLDIPIMLEDSPFLKTEMKPSASYKITLLTIGSRGDVQPYIALGKGLIKEGHKVRIATHGEFGPWIKKHGLEFKEIAGDPGELMSFMVNHSSMSVSFLKDAQAKFGAWITKLLTTSWEACQGSDILIESPSAMAGIHIAEALVIPYFRAFTMPWTKTRAYPNPFFVPDQKKGGSYNYLTHVLFETVFWKGISSQVNKWREEELHLPRTNLYRLQQSRVPFLYNVSPCILPPAVDFPDWVKVTGYWFLNEGYGDYQPPSDLVGFMRKASEDKKKVIYVGFGSIVVKDAKSLTKAVVDAVVKADVRCILNKGWSDRLSKDKNEIEIELPKEIFNSGNIPHDWLFPRIDAAIHHGGSGTTGATVRAGCPSVIKPFFGDQFFYATQIEDLGVGLSLKKLTAKSLTKAIVSVTTDSAIIDKCKKLASKMSKEHGVLSAIEAIYSELEYSRNLSLIKDNHNINYKKHNPDFPARVGSPKSDSSGESVLTSDVKNSSFLSFAV</sequence>
<feature type="compositionally biased region" description="Polar residues" evidence="19">
    <location>
        <begin position="174"/>
        <end position="183"/>
    </location>
</feature>
<dbReference type="STRING" id="619300.G3AIE6"/>
<evidence type="ECO:0000259" key="20">
    <source>
        <dbReference type="SMART" id="SM00233"/>
    </source>
</evidence>
<keyword evidence="12" id="KW-0443">Lipid metabolism</keyword>
<dbReference type="SMART" id="SM00568">
    <property type="entry name" value="GRAM"/>
    <property type="match status" value="2"/>
</dbReference>
<evidence type="ECO:0000256" key="18">
    <source>
        <dbReference type="ARBA" id="ARBA00049453"/>
    </source>
</evidence>
<comment type="subcellular location">
    <subcellularLocation>
        <location evidence="2">Cytoplasm</location>
    </subcellularLocation>
    <subcellularLocation>
        <location evidence="1">Membrane</location>
        <topology evidence="1">Peripheral membrane protein</topology>
    </subcellularLocation>
</comment>
<keyword evidence="8" id="KW-0328">Glycosyltransferase</keyword>
<keyword evidence="9" id="KW-0808">Transferase</keyword>
<dbReference type="EMBL" id="GL996500">
    <property type="protein sequence ID" value="EGW34416.1"/>
    <property type="molecule type" value="Genomic_DNA"/>
</dbReference>
<dbReference type="CDD" id="cd13216">
    <property type="entry name" value="PH-GRAM2_AGT26"/>
    <property type="match status" value="1"/>
</dbReference>
<organism evidence="23">
    <name type="scientific">Spathaspora passalidarum (strain NRRL Y-27907 / 11-Y1)</name>
    <dbReference type="NCBI Taxonomy" id="619300"/>
    <lineage>
        <taxon>Eukaryota</taxon>
        <taxon>Fungi</taxon>
        <taxon>Dikarya</taxon>
        <taxon>Ascomycota</taxon>
        <taxon>Saccharomycotina</taxon>
        <taxon>Pichiomycetes</taxon>
        <taxon>Debaryomycetaceae</taxon>
        <taxon>Spathaspora</taxon>
    </lineage>
</organism>
<comment type="catalytic activity">
    <reaction evidence="18">
        <text>a sterol + UDP-alpha-D-glucose = a sterol 3-beta-D-glucoside + UDP + H(+)</text>
        <dbReference type="Rhea" id="RHEA:22724"/>
        <dbReference type="ChEBI" id="CHEBI:15378"/>
        <dbReference type="ChEBI" id="CHEBI:15889"/>
        <dbReference type="ChEBI" id="CHEBI:37424"/>
        <dbReference type="ChEBI" id="CHEBI:58223"/>
        <dbReference type="ChEBI" id="CHEBI:58885"/>
        <dbReference type="EC" id="2.4.1.173"/>
    </reaction>
    <physiologicalReaction direction="left-to-right" evidence="18">
        <dbReference type="Rhea" id="RHEA:22725"/>
    </physiologicalReaction>
</comment>
<dbReference type="eggNOG" id="KOG1192">
    <property type="taxonomic scope" value="Eukaryota"/>
</dbReference>
<dbReference type="SUPFAM" id="SSF53756">
    <property type="entry name" value="UDP-Glycosyltransferase/glycogen phosphorylase"/>
    <property type="match status" value="1"/>
</dbReference>
<keyword evidence="6" id="KW-0963">Cytoplasm</keyword>
<evidence type="ECO:0000256" key="12">
    <source>
        <dbReference type="ARBA" id="ARBA00023098"/>
    </source>
</evidence>
<name>G3AIE6_SPAPN</name>
<dbReference type="GO" id="GO:0005975">
    <property type="term" value="P:carbohydrate metabolic process"/>
    <property type="evidence" value="ECO:0007669"/>
    <property type="project" value="InterPro"/>
</dbReference>
<dbReference type="GeneID" id="18870817"/>
<dbReference type="Pfam" id="PF06722">
    <property type="entry name" value="EryCIII-like_C"/>
    <property type="match status" value="1"/>
</dbReference>
<evidence type="ECO:0000256" key="14">
    <source>
        <dbReference type="ARBA" id="ARBA00023166"/>
    </source>
</evidence>
<dbReference type="EC" id="2.4.1.173" evidence="4"/>
<dbReference type="InterPro" id="IPR002213">
    <property type="entry name" value="UDP_glucos_trans"/>
</dbReference>
<keyword evidence="15" id="KW-0753">Steroid metabolism</keyword>
<keyword evidence="11" id="KW-0756">Sterol biosynthesis</keyword>
<dbReference type="HOGENOM" id="CLU_000537_6_0_1"/>
<evidence type="ECO:0000259" key="21">
    <source>
        <dbReference type="SMART" id="SM00568"/>
    </source>
</evidence>
<dbReference type="FunFam" id="3.40.50.2000:FF:000009">
    <property type="entry name" value="Sterol 3-beta-glucosyltransferase UGT80A2"/>
    <property type="match status" value="1"/>
</dbReference>
<dbReference type="GO" id="GO:0016906">
    <property type="term" value="F:sterol 3-beta-glucosyltransferase activity"/>
    <property type="evidence" value="ECO:0007669"/>
    <property type="project" value="UniProtKB-EC"/>
</dbReference>
<keyword evidence="13" id="KW-0472">Membrane</keyword>
<dbReference type="FunCoup" id="G3AIE6">
    <property type="interactions" value="105"/>
</dbReference>
<gene>
    <name evidence="22" type="ORF">SPAPADRAFT_149258</name>
</gene>
<dbReference type="PANTHER" id="PTHR48050">
    <property type="entry name" value="STEROL 3-BETA-GLUCOSYLTRANSFERASE"/>
    <property type="match status" value="1"/>
</dbReference>
<dbReference type="OrthoDB" id="10261837at2759"/>
<evidence type="ECO:0000256" key="9">
    <source>
        <dbReference type="ARBA" id="ARBA00022679"/>
    </source>
</evidence>
<evidence type="ECO:0000256" key="4">
    <source>
        <dbReference type="ARBA" id="ARBA00012650"/>
    </source>
</evidence>
<feature type="domain" description="PH" evidence="20">
    <location>
        <begin position="89"/>
        <end position="248"/>
    </location>
</feature>
<dbReference type="SUPFAM" id="SSF50729">
    <property type="entry name" value="PH domain-like"/>
    <property type="match status" value="1"/>
</dbReference>
<evidence type="ECO:0000256" key="6">
    <source>
        <dbReference type="ARBA" id="ARBA00022490"/>
    </source>
</evidence>
<keyword evidence="10" id="KW-0752">Steroid biosynthesis</keyword>
<keyword evidence="7" id="KW-0444">Lipid biosynthesis</keyword>
<dbReference type="InterPro" id="IPR001849">
    <property type="entry name" value="PH_domain"/>
</dbReference>
<keyword evidence="14" id="KW-1207">Sterol metabolism</keyword>
<dbReference type="Pfam" id="PF03033">
    <property type="entry name" value="Glyco_transf_28"/>
    <property type="match status" value="1"/>
</dbReference>
<accession>G3AIE6</accession>
<feature type="region of interest" description="Disordered" evidence="19">
    <location>
        <begin position="172"/>
        <end position="192"/>
    </location>
</feature>
<dbReference type="SMART" id="SM00233">
    <property type="entry name" value="PH"/>
    <property type="match status" value="1"/>
</dbReference>
<dbReference type="InterPro" id="IPR050426">
    <property type="entry name" value="Glycosyltransferase_28"/>
</dbReference>
<feature type="domain" description="GRAM" evidence="21">
    <location>
        <begin position="22"/>
        <end position="94"/>
    </location>
</feature>
<dbReference type="KEGG" id="spaa:SPAPADRAFT_149258"/>
<keyword evidence="23" id="KW-1185">Reference proteome</keyword>
<evidence type="ECO:0000256" key="1">
    <source>
        <dbReference type="ARBA" id="ARBA00004170"/>
    </source>
</evidence>
<dbReference type="OMA" id="HRYWAVL"/>
<dbReference type="Pfam" id="PF02893">
    <property type="entry name" value="GRAM"/>
    <property type="match status" value="1"/>
</dbReference>
<dbReference type="AlphaFoldDB" id="G3AIE6"/>
<dbReference type="InterPro" id="IPR048065">
    <property type="entry name" value="ATG26_PH_GRAM2"/>
</dbReference>
<dbReference type="Gene3D" id="3.40.50.2000">
    <property type="entry name" value="Glycogen Phosphorylase B"/>
    <property type="match status" value="2"/>
</dbReference>
<evidence type="ECO:0000256" key="19">
    <source>
        <dbReference type="SAM" id="MobiDB-lite"/>
    </source>
</evidence>
<evidence type="ECO:0000256" key="16">
    <source>
        <dbReference type="ARBA" id="ARBA00029843"/>
    </source>
</evidence>
<dbReference type="FunFam" id="3.40.50.2000:FF:000029">
    <property type="entry name" value="Sterol 3-beta-glucosyltransferase"/>
    <property type="match status" value="1"/>
</dbReference>
<feature type="compositionally biased region" description="Polar residues" evidence="19">
    <location>
        <begin position="1206"/>
        <end position="1215"/>
    </location>
</feature>
<evidence type="ECO:0000256" key="11">
    <source>
        <dbReference type="ARBA" id="ARBA00023011"/>
    </source>
</evidence>
<evidence type="ECO:0000256" key="15">
    <source>
        <dbReference type="ARBA" id="ARBA00023221"/>
    </source>
</evidence>
<evidence type="ECO:0000313" key="23">
    <source>
        <dbReference type="Proteomes" id="UP000000709"/>
    </source>
</evidence>
<dbReference type="CDD" id="cd03784">
    <property type="entry name" value="GT1_Gtf-like"/>
    <property type="match status" value="1"/>
</dbReference>
<evidence type="ECO:0000256" key="8">
    <source>
        <dbReference type="ARBA" id="ARBA00022676"/>
    </source>
</evidence>
<dbReference type="GO" id="GO:0005737">
    <property type="term" value="C:cytoplasm"/>
    <property type="evidence" value="ECO:0007669"/>
    <property type="project" value="UniProtKB-SubCell"/>
</dbReference>
<dbReference type="InParanoid" id="G3AIE6"/>
<evidence type="ECO:0000256" key="2">
    <source>
        <dbReference type="ARBA" id="ARBA00004496"/>
    </source>
</evidence>
<dbReference type="InterPro" id="IPR004182">
    <property type="entry name" value="GRAM"/>
</dbReference>
<dbReference type="RefSeq" id="XP_007374000.1">
    <property type="nucleotide sequence ID" value="XM_007373938.1"/>
</dbReference>
<dbReference type="Gene3D" id="2.30.29.30">
    <property type="entry name" value="Pleckstrin-homology domain (PH domain)/Phosphotyrosine-binding domain (PTB)"/>
    <property type="match status" value="2"/>
</dbReference>
<comment type="catalytic activity">
    <reaction evidence="17">
        <text>ergosterol + UDP-alpha-D-glucose = ergosteryl 3-beta-D-glucoside + UDP + H(+)</text>
        <dbReference type="Rhea" id="RHEA:61836"/>
        <dbReference type="ChEBI" id="CHEBI:15378"/>
        <dbReference type="ChEBI" id="CHEBI:16933"/>
        <dbReference type="ChEBI" id="CHEBI:52973"/>
        <dbReference type="ChEBI" id="CHEBI:58223"/>
        <dbReference type="ChEBI" id="CHEBI:58885"/>
    </reaction>
    <physiologicalReaction direction="left-to-right" evidence="17">
        <dbReference type="Rhea" id="RHEA:61837"/>
    </physiologicalReaction>
</comment>
<dbReference type="InterPro" id="IPR004276">
    <property type="entry name" value="GlycoTrans_28_N"/>
</dbReference>
<dbReference type="GO" id="GO:0016020">
    <property type="term" value="C:membrane"/>
    <property type="evidence" value="ECO:0007669"/>
    <property type="project" value="UniProtKB-SubCell"/>
</dbReference>
<comment type="similarity">
    <text evidence="3">Belongs to the glycosyltransferase 28 family.</text>
</comment>
<reference evidence="22 23" key="1">
    <citation type="journal article" date="2011" name="Proc. Natl. Acad. Sci. U.S.A.">
        <title>Comparative genomics of xylose-fermenting fungi for enhanced biofuel production.</title>
        <authorList>
            <person name="Wohlbach D.J."/>
            <person name="Kuo A."/>
            <person name="Sato T.K."/>
            <person name="Potts K.M."/>
            <person name="Salamov A.A."/>
            <person name="LaButti K.M."/>
            <person name="Sun H."/>
            <person name="Clum A."/>
            <person name="Pangilinan J.L."/>
            <person name="Lindquist E.A."/>
            <person name="Lucas S."/>
            <person name="Lapidus A."/>
            <person name="Jin M."/>
            <person name="Gunawan C."/>
            <person name="Balan V."/>
            <person name="Dale B.E."/>
            <person name="Jeffries T.W."/>
            <person name="Zinkel R."/>
            <person name="Barry K.W."/>
            <person name="Grigoriev I.V."/>
            <person name="Gasch A.P."/>
        </authorList>
    </citation>
    <scope>NUCLEOTIDE SEQUENCE [LARGE SCALE GENOMIC DNA]</scope>
    <source>
        <strain evidence="23">NRRL Y-27907 / 11-Y1</strain>
    </source>
</reference>
<evidence type="ECO:0000313" key="22">
    <source>
        <dbReference type="EMBL" id="EGW34416.1"/>
    </source>
</evidence>
<evidence type="ECO:0000256" key="3">
    <source>
        <dbReference type="ARBA" id="ARBA00006962"/>
    </source>
</evidence>
<feature type="region of interest" description="Disordered" evidence="19">
    <location>
        <begin position="1194"/>
        <end position="1215"/>
    </location>
</feature>
<evidence type="ECO:0000256" key="7">
    <source>
        <dbReference type="ARBA" id="ARBA00022516"/>
    </source>
</evidence>
<protein>
    <recommendedName>
        <fullName evidence="5">Sterol 3-beta-glucosyltransferase</fullName>
        <ecNumber evidence="4">2.4.1.173</ecNumber>
    </recommendedName>
    <alternativeName>
        <fullName evidence="16">Autophagy-related protein 26</fullName>
    </alternativeName>
</protein>
<evidence type="ECO:0000256" key="10">
    <source>
        <dbReference type="ARBA" id="ARBA00022955"/>
    </source>
</evidence>
<evidence type="ECO:0000256" key="17">
    <source>
        <dbReference type="ARBA" id="ARBA00047886"/>
    </source>
</evidence>
<proteinExistence type="inferred from homology"/>
<dbReference type="Proteomes" id="UP000000709">
    <property type="component" value="Unassembled WGS sequence"/>
</dbReference>
<evidence type="ECO:0000256" key="13">
    <source>
        <dbReference type="ARBA" id="ARBA00023136"/>
    </source>
</evidence>
<dbReference type="InterPro" id="IPR011993">
    <property type="entry name" value="PH-like_dom_sf"/>
</dbReference>
<feature type="domain" description="GRAM" evidence="21">
    <location>
        <begin position="570"/>
        <end position="636"/>
    </location>
</feature>
<dbReference type="GO" id="GO:0032120">
    <property type="term" value="P:ascospore-type prospore membrane formation"/>
    <property type="evidence" value="ECO:0007669"/>
    <property type="project" value="EnsemblFungi"/>
</dbReference>
<evidence type="ECO:0000256" key="5">
    <source>
        <dbReference type="ARBA" id="ARBA00017894"/>
    </source>
</evidence>